<dbReference type="AlphaFoldDB" id="A0A1W0WHZ4"/>
<feature type="compositionally biased region" description="Polar residues" evidence="7">
    <location>
        <begin position="174"/>
        <end position="188"/>
    </location>
</feature>
<reference evidence="10" key="1">
    <citation type="submission" date="2017-01" db="EMBL/GenBank/DDBJ databases">
        <title>Comparative genomics of anhydrobiosis in the tardigrade Hypsibius dujardini.</title>
        <authorList>
            <person name="Yoshida Y."/>
            <person name="Koutsovoulos G."/>
            <person name="Laetsch D."/>
            <person name="Stevens L."/>
            <person name="Kumar S."/>
            <person name="Horikawa D."/>
            <person name="Ishino K."/>
            <person name="Komine S."/>
            <person name="Tomita M."/>
            <person name="Blaxter M."/>
            <person name="Arakawa K."/>
        </authorList>
    </citation>
    <scope>NUCLEOTIDE SEQUENCE [LARGE SCALE GENOMIC DNA]</scope>
    <source>
        <strain evidence="10">Z151</strain>
    </source>
</reference>
<protein>
    <submittedName>
        <fullName evidence="9">Transient receptor potential cation channel subfamily A member 1</fullName>
    </submittedName>
</protein>
<name>A0A1W0WHZ4_HYPEX</name>
<evidence type="ECO:0000256" key="3">
    <source>
        <dbReference type="ARBA" id="ARBA00023043"/>
    </source>
</evidence>
<feature type="compositionally biased region" description="Basic and acidic residues" evidence="7">
    <location>
        <begin position="157"/>
        <end position="173"/>
    </location>
</feature>
<evidence type="ECO:0000256" key="2">
    <source>
        <dbReference type="ARBA" id="ARBA00022737"/>
    </source>
</evidence>
<feature type="compositionally biased region" description="Polar residues" evidence="7">
    <location>
        <begin position="196"/>
        <end position="209"/>
    </location>
</feature>
<dbReference type="PANTHER" id="PTHR47143">
    <property type="entry name" value="TRANSIENT RECEPTOR POTENTIAL CATION CHANNEL PROTEIN PAINLESS"/>
    <property type="match status" value="1"/>
</dbReference>
<sequence>MTDQPCLFPLLTYIFRISCFIITVSILLMNLLIGLAVGDIGNVQREATLRRIGMQVDLHTGLERRLPEWILKRVAFQEDKYYPNRPAGFLRKHKTAIRSCRSNSQRNQVQCYSSSPRVSAFFLDWILNRRLQDEQSCQGNIGQLHTTHAPIGMQKMEINERKPTPTRDGHSGRQDNASQLHHSGQTARAITHPSKAKTTAGSFMSKTAE</sequence>
<evidence type="ECO:0000256" key="6">
    <source>
        <dbReference type="ARBA" id="ARBA00023303"/>
    </source>
</evidence>
<evidence type="ECO:0000256" key="8">
    <source>
        <dbReference type="SAM" id="Phobius"/>
    </source>
</evidence>
<dbReference type="Proteomes" id="UP000192578">
    <property type="component" value="Unassembled WGS sequence"/>
</dbReference>
<evidence type="ECO:0000313" key="9">
    <source>
        <dbReference type="EMBL" id="OQV14799.1"/>
    </source>
</evidence>
<keyword evidence="9" id="KW-0675">Receptor</keyword>
<keyword evidence="1" id="KW-0813">Transport</keyword>
<gene>
    <name evidence="9" type="ORF">BV898_10951</name>
</gene>
<dbReference type="GO" id="GO:0034220">
    <property type="term" value="P:monoatomic ion transmembrane transport"/>
    <property type="evidence" value="ECO:0007669"/>
    <property type="project" value="UniProtKB-KW"/>
</dbReference>
<keyword evidence="3" id="KW-0040">ANK repeat</keyword>
<keyword evidence="8" id="KW-0472">Membrane</keyword>
<organism evidence="9 10">
    <name type="scientific">Hypsibius exemplaris</name>
    <name type="common">Freshwater tardigrade</name>
    <dbReference type="NCBI Taxonomy" id="2072580"/>
    <lineage>
        <taxon>Eukaryota</taxon>
        <taxon>Metazoa</taxon>
        <taxon>Ecdysozoa</taxon>
        <taxon>Tardigrada</taxon>
        <taxon>Eutardigrada</taxon>
        <taxon>Parachela</taxon>
        <taxon>Hypsibioidea</taxon>
        <taxon>Hypsibiidae</taxon>
        <taxon>Hypsibius</taxon>
    </lineage>
</organism>
<feature type="region of interest" description="Disordered" evidence="7">
    <location>
        <begin position="147"/>
        <end position="209"/>
    </location>
</feature>
<evidence type="ECO:0000256" key="1">
    <source>
        <dbReference type="ARBA" id="ARBA00022448"/>
    </source>
</evidence>
<comment type="caution">
    <text evidence="9">The sequence shown here is derived from an EMBL/GenBank/DDBJ whole genome shotgun (WGS) entry which is preliminary data.</text>
</comment>
<evidence type="ECO:0000313" key="10">
    <source>
        <dbReference type="Proteomes" id="UP000192578"/>
    </source>
</evidence>
<keyword evidence="5" id="KW-0325">Glycoprotein</keyword>
<keyword evidence="10" id="KW-1185">Reference proteome</keyword>
<proteinExistence type="predicted"/>
<keyword evidence="4" id="KW-0406">Ion transport</keyword>
<evidence type="ECO:0000256" key="7">
    <source>
        <dbReference type="SAM" id="MobiDB-lite"/>
    </source>
</evidence>
<accession>A0A1W0WHZ4</accession>
<dbReference type="OrthoDB" id="1661883at2759"/>
<dbReference type="GO" id="GO:1902495">
    <property type="term" value="C:transmembrane transporter complex"/>
    <property type="evidence" value="ECO:0007669"/>
    <property type="project" value="TreeGrafter"/>
</dbReference>
<keyword evidence="6" id="KW-0407">Ion channel</keyword>
<keyword evidence="8" id="KW-0812">Transmembrane</keyword>
<dbReference type="GO" id="GO:0022857">
    <property type="term" value="F:transmembrane transporter activity"/>
    <property type="evidence" value="ECO:0007669"/>
    <property type="project" value="TreeGrafter"/>
</dbReference>
<evidence type="ECO:0000256" key="4">
    <source>
        <dbReference type="ARBA" id="ARBA00023065"/>
    </source>
</evidence>
<evidence type="ECO:0000256" key="5">
    <source>
        <dbReference type="ARBA" id="ARBA00023180"/>
    </source>
</evidence>
<dbReference type="EMBL" id="MTYJ01000098">
    <property type="protein sequence ID" value="OQV14799.1"/>
    <property type="molecule type" value="Genomic_DNA"/>
</dbReference>
<feature type="transmembrane region" description="Helical" evidence="8">
    <location>
        <begin position="13"/>
        <end position="37"/>
    </location>
</feature>
<keyword evidence="2" id="KW-0677">Repeat</keyword>
<dbReference type="PANTHER" id="PTHR47143:SF1">
    <property type="entry name" value="ION_TRANS DOMAIN-CONTAINING PROTEIN"/>
    <property type="match status" value="1"/>
</dbReference>
<dbReference type="InterPro" id="IPR052076">
    <property type="entry name" value="TRP_cation_channel"/>
</dbReference>
<keyword evidence="8" id="KW-1133">Transmembrane helix</keyword>